<dbReference type="GeneID" id="115826201"/>
<organism evidence="2 3">
    <name type="scientific">Chanos chanos</name>
    <name type="common">Milkfish</name>
    <name type="synonym">Mugil chanos</name>
    <dbReference type="NCBI Taxonomy" id="29144"/>
    <lineage>
        <taxon>Eukaryota</taxon>
        <taxon>Metazoa</taxon>
        <taxon>Chordata</taxon>
        <taxon>Craniata</taxon>
        <taxon>Vertebrata</taxon>
        <taxon>Euteleostomi</taxon>
        <taxon>Actinopterygii</taxon>
        <taxon>Neopterygii</taxon>
        <taxon>Teleostei</taxon>
        <taxon>Ostariophysi</taxon>
        <taxon>Gonorynchiformes</taxon>
        <taxon>Chanidae</taxon>
        <taxon>Chanos</taxon>
    </lineage>
</organism>
<dbReference type="RefSeq" id="XP_030645794.1">
    <property type="nucleotide sequence ID" value="XM_030789934.1"/>
</dbReference>
<dbReference type="GO" id="GO:0005615">
    <property type="term" value="C:extracellular space"/>
    <property type="evidence" value="ECO:0007669"/>
    <property type="project" value="TreeGrafter"/>
</dbReference>
<name>A0A6J2WMP5_CHACN</name>
<dbReference type="OrthoDB" id="6344411at2759"/>
<dbReference type="PANTHER" id="PTHR18841:SF0">
    <property type="entry name" value="VITELLINE MEMBRANE OUTER LAYER 1 HOMOLOG A-RELATED"/>
    <property type="match status" value="1"/>
</dbReference>
<evidence type="ECO:0000256" key="1">
    <source>
        <dbReference type="SAM" id="SignalP"/>
    </source>
</evidence>
<dbReference type="CDD" id="cd00220">
    <property type="entry name" value="VMO-I"/>
    <property type="match status" value="1"/>
</dbReference>
<gene>
    <name evidence="3" type="primary">LOC115826201</name>
</gene>
<dbReference type="FunCoup" id="A0A6J2WMP5">
    <property type="interactions" value="628"/>
</dbReference>
<sequence length="192" mass="21232">MGLASLFLFLALLFGSDVKSATGREYYSVLTVDNGQSWGSWGSQAFCPAGSYATGFSLKVEYYQEGGDDTAVNGIRLHCTQPGRDDSTRVESTSGTWGEWTRTQFCPFGSLKSFQLNVEPQHDGDNTAVNNIRFKCSGITMLEGYGMDFGDWGRWSSECSYGGICGIQTRVEPYQWNIDNTGLNDVQFFCCK</sequence>
<keyword evidence="2" id="KW-1185">Reference proteome</keyword>
<dbReference type="InterPro" id="IPR036706">
    <property type="entry name" value="VOMI_sf"/>
</dbReference>
<protein>
    <submittedName>
        <fullName evidence="3">Vitelline membrane outer layer protein 1</fullName>
    </submittedName>
</protein>
<feature type="chain" id="PRO_5026928095" evidence="1">
    <location>
        <begin position="24"/>
        <end position="192"/>
    </location>
</feature>
<dbReference type="InParanoid" id="A0A6J2WMP5"/>
<accession>A0A6J2WMP5</accession>
<feature type="signal peptide" evidence="1">
    <location>
        <begin position="1"/>
        <end position="23"/>
    </location>
</feature>
<dbReference type="InterPro" id="IPR005515">
    <property type="entry name" value="VOMI"/>
</dbReference>
<proteinExistence type="predicted"/>
<dbReference type="SUPFAM" id="SSF51092">
    <property type="entry name" value="Vitelline membrane outer protein-I (VMO-I)"/>
    <property type="match status" value="1"/>
</dbReference>
<dbReference type="PANTHER" id="PTHR18841">
    <property type="entry name" value="VITELLINE MEMBRANE OUTER LAYER PROTEIN I-RELATED"/>
    <property type="match status" value="1"/>
</dbReference>
<keyword evidence="1" id="KW-0732">Signal</keyword>
<dbReference type="Gene3D" id="2.100.10.20">
    <property type="entry name" value="Vitelline membrane outer layer protein I (VOMI)"/>
    <property type="match status" value="1"/>
</dbReference>
<dbReference type="Pfam" id="PF03762">
    <property type="entry name" value="VOMI"/>
    <property type="match status" value="1"/>
</dbReference>
<dbReference type="AlphaFoldDB" id="A0A6J2WMP5"/>
<evidence type="ECO:0000313" key="2">
    <source>
        <dbReference type="Proteomes" id="UP000504632"/>
    </source>
</evidence>
<dbReference type="Proteomes" id="UP000504632">
    <property type="component" value="Chromosome 13"/>
</dbReference>
<evidence type="ECO:0000313" key="3">
    <source>
        <dbReference type="RefSeq" id="XP_030645794.1"/>
    </source>
</evidence>
<reference evidence="3" key="1">
    <citation type="submission" date="2025-08" db="UniProtKB">
        <authorList>
            <consortium name="RefSeq"/>
        </authorList>
    </citation>
    <scope>IDENTIFICATION</scope>
</reference>